<feature type="compositionally biased region" description="Polar residues" evidence="1">
    <location>
        <begin position="94"/>
        <end position="104"/>
    </location>
</feature>
<feature type="region of interest" description="Disordered" evidence="1">
    <location>
        <begin position="34"/>
        <end position="104"/>
    </location>
</feature>
<accession>A0A7J0C3K4</accession>
<reference evidence="2 3" key="1">
    <citation type="submission" date="2020-05" db="EMBL/GenBank/DDBJ databases">
        <title>Whole genome shotgun sequence of Streptomyces fulvorobeus NBRC 15897.</title>
        <authorList>
            <person name="Komaki H."/>
            <person name="Tamura T."/>
        </authorList>
    </citation>
    <scope>NUCLEOTIDE SEQUENCE [LARGE SCALE GENOMIC DNA]</scope>
    <source>
        <strain evidence="2 3">NBRC 15897</strain>
    </source>
</reference>
<evidence type="ECO:0000313" key="3">
    <source>
        <dbReference type="Proteomes" id="UP000498980"/>
    </source>
</evidence>
<sequence>MPSFEKYIVNPLAHVSNTHLRGGENHALDRAQMSPSGRQMGATPLLTGEVKGAEREDGSECPPRRRETVAQMSSTGWGTGCPLTEAVQPPDVSCSASASTPAQS</sequence>
<protein>
    <submittedName>
        <fullName evidence="2">Uncharacterized protein</fullName>
    </submittedName>
</protein>
<dbReference type="Proteomes" id="UP000498980">
    <property type="component" value="Unassembled WGS sequence"/>
</dbReference>
<evidence type="ECO:0000313" key="2">
    <source>
        <dbReference type="EMBL" id="GFM97070.1"/>
    </source>
</evidence>
<organism evidence="2 3">
    <name type="scientific">Streptomyces fulvorobeus</name>
    <dbReference type="NCBI Taxonomy" id="284028"/>
    <lineage>
        <taxon>Bacteria</taxon>
        <taxon>Bacillati</taxon>
        <taxon>Actinomycetota</taxon>
        <taxon>Actinomycetes</taxon>
        <taxon>Kitasatosporales</taxon>
        <taxon>Streptomycetaceae</taxon>
        <taxon>Streptomyces</taxon>
    </lineage>
</organism>
<keyword evidence="3" id="KW-1185">Reference proteome</keyword>
<dbReference type="EMBL" id="BLWC01000001">
    <property type="protein sequence ID" value="GFM97070.1"/>
    <property type="molecule type" value="Genomic_DNA"/>
</dbReference>
<comment type="caution">
    <text evidence="2">The sequence shown here is derived from an EMBL/GenBank/DDBJ whole genome shotgun (WGS) entry which is preliminary data.</text>
</comment>
<evidence type="ECO:0000256" key="1">
    <source>
        <dbReference type="SAM" id="MobiDB-lite"/>
    </source>
</evidence>
<name>A0A7J0C3K4_9ACTN</name>
<gene>
    <name evidence="2" type="ORF">Sfulv_18810</name>
</gene>
<feature type="compositionally biased region" description="Basic and acidic residues" evidence="1">
    <location>
        <begin position="51"/>
        <end position="68"/>
    </location>
</feature>
<proteinExistence type="predicted"/>
<dbReference type="AlphaFoldDB" id="A0A7J0C3K4"/>